<reference evidence="2 3" key="1">
    <citation type="submission" date="2024-08" db="EMBL/GenBank/DDBJ databases">
        <title>Insights into the chromosomal genome structure of Flemingia macrophylla.</title>
        <authorList>
            <person name="Ding Y."/>
            <person name="Zhao Y."/>
            <person name="Bi W."/>
            <person name="Wu M."/>
            <person name="Zhao G."/>
            <person name="Gong Y."/>
            <person name="Li W."/>
            <person name="Zhang P."/>
        </authorList>
    </citation>
    <scope>NUCLEOTIDE SEQUENCE [LARGE SCALE GENOMIC DNA]</scope>
    <source>
        <strain evidence="2">DYQJB</strain>
        <tissue evidence="2">Leaf</tissue>
    </source>
</reference>
<evidence type="ECO:0000313" key="2">
    <source>
        <dbReference type="EMBL" id="KAL2328139.1"/>
    </source>
</evidence>
<proteinExistence type="predicted"/>
<keyword evidence="1" id="KW-1133">Transmembrane helix</keyword>
<keyword evidence="1" id="KW-0472">Membrane</keyword>
<dbReference type="AlphaFoldDB" id="A0ABD1LX96"/>
<accession>A0ABD1LX96</accession>
<gene>
    <name evidence="2" type="ORF">Fmac_021566</name>
</gene>
<name>A0ABD1LX96_9FABA</name>
<sequence length="136" mass="14995">MDQHQTSNTGTEATQHDVFKVYITLITMGTNLLAAKTYTGSDIKLIIIITAIVCHVVASVAETSFTTTIILNVSGIIAIETLVCIMLDQLSHWSTKMVIFQVLDLLLRRLATRAYFLALGRQTNIFLGTGVLEHDL</sequence>
<feature type="transmembrane region" description="Helical" evidence="1">
    <location>
        <begin position="67"/>
        <end position="87"/>
    </location>
</feature>
<dbReference type="EMBL" id="JBGMDY010000007">
    <property type="protein sequence ID" value="KAL2328139.1"/>
    <property type="molecule type" value="Genomic_DNA"/>
</dbReference>
<dbReference type="Proteomes" id="UP001603857">
    <property type="component" value="Unassembled WGS sequence"/>
</dbReference>
<protein>
    <submittedName>
        <fullName evidence="2">Uncharacterized protein</fullName>
    </submittedName>
</protein>
<comment type="caution">
    <text evidence="2">The sequence shown here is derived from an EMBL/GenBank/DDBJ whole genome shotgun (WGS) entry which is preliminary data.</text>
</comment>
<keyword evidence="3" id="KW-1185">Reference proteome</keyword>
<keyword evidence="1" id="KW-0812">Transmembrane</keyword>
<evidence type="ECO:0000256" key="1">
    <source>
        <dbReference type="SAM" id="Phobius"/>
    </source>
</evidence>
<organism evidence="2 3">
    <name type="scientific">Flemingia macrophylla</name>
    <dbReference type="NCBI Taxonomy" id="520843"/>
    <lineage>
        <taxon>Eukaryota</taxon>
        <taxon>Viridiplantae</taxon>
        <taxon>Streptophyta</taxon>
        <taxon>Embryophyta</taxon>
        <taxon>Tracheophyta</taxon>
        <taxon>Spermatophyta</taxon>
        <taxon>Magnoliopsida</taxon>
        <taxon>eudicotyledons</taxon>
        <taxon>Gunneridae</taxon>
        <taxon>Pentapetalae</taxon>
        <taxon>rosids</taxon>
        <taxon>fabids</taxon>
        <taxon>Fabales</taxon>
        <taxon>Fabaceae</taxon>
        <taxon>Papilionoideae</taxon>
        <taxon>50 kb inversion clade</taxon>
        <taxon>NPAAA clade</taxon>
        <taxon>indigoferoid/millettioid clade</taxon>
        <taxon>Phaseoleae</taxon>
        <taxon>Flemingia</taxon>
    </lineage>
</organism>
<feature type="transmembrane region" description="Helical" evidence="1">
    <location>
        <begin position="43"/>
        <end position="61"/>
    </location>
</feature>
<evidence type="ECO:0000313" key="3">
    <source>
        <dbReference type="Proteomes" id="UP001603857"/>
    </source>
</evidence>